<gene>
    <name evidence="6" type="ORF">FA13DRAFT_1738224</name>
</gene>
<dbReference type="STRING" id="71717.A0A4Y7SUF4"/>
<evidence type="ECO:0000256" key="3">
    <source>
        <dbReference type="ARBA" id="ARBA00022827"/>
    </source>
</evidence>
<dbReference type="GO" id="GO:0050660">
    <property type="term" value="F:flavin adenine dinucleotide binding"/>
    <property type="evidence" value="ECO:0007669"/>
    <property type="project" value="TreeGrafter"/>
</dbReference>
<dbReference type="InterPro" id="IPR036188">
    <property type="entry name" value="FAD/NAD-bd_sf"/>
</dbReference>
<sequence>MPQLDSPSKPQQTVVVVGGGYAGTVAFNQLSRRLDENTHLVLVTARPYFVHLPAAARLVISKSEVTERGFVDKVLWAHTSRFNVGNRRTVYGKVVGITDGEEEKYVVLESGEKVEYTYLVLAPGSRWEGPLDFPDTKEGTVKRLHEWYEKFEKAEDIVLVGGGGIAFEYAGEFKDEWPDKNITVVHSRELLLNDAYPDRWRRQVVASLEKRGVNVILGDRIESLEPMDGKVTTLLGKQIVADLVIPTRGPRPNTEFIASSLGLYAVTSDGHVKVKPTLQLISHPHIFAAGDIVDWKEQHSASKAVGHAIPIIQNVLTLLANPSANGLRTYTGRPDSLTLTNGRNGGTTYIGRLWGLTFGDWVTSRKGSRHLYVPMVKGKMNL</sequence>
<dbReference type="PANTHER" id="PTHR43735">
    <property type="entry name" value="APOPTOSIS-INDUCING FACTOR 1"/>
    <property type="match status" value="1"/>
</dbReference>
<keyword evidence="2" id="KW-0285">Flavoprotein</keyword>
<dbReference type="GO" id="GO:0004174">
    <property type="term" value="F:electron-transferring-flavoprotein dehydrogenase activity"/>
    <property type="evidence" value="ECO:0007669"/>
    <property type="project" value="TreeGrafter"/>
</dbReference>
<dbReference type="PRINTS" id="PR00368">
    <property type="entry name" value="FADPNR"/>
</dbReference>
<evidence type="ECO:0000256" key="4">
    <source>
        <dbReference type="ARBA" id="ARBA00023002"/>
    </source>
</evidence>
<comment type="similarity">
    <text evidence="1">Belongs to the FAD-dependent oxidoreductase family.</text>
</comment>
<keyword evidence="3" id="KW-0274">FAD</keyword>
<name>A0A4Y7SUF4_COPMI</name>
<dbReference type="EMBL" id="QPFP01000056">
    <property type="protein sequence ID" value="TEB25505.1"/>
    <property type="molecule type" value="Genomic_DNA"/>
</dbReference>
<evidence type="ECO:0000256" key="1">
    <source>
        <dbReference type="ARBA" id="ARBA00006442"/>
    </source>
</evidence>
<evidence type="ECO:0000259" key="5">
    <source>
        <dbReference type="Pfam" id="PF07992"/>
    </source>
</evidence>
<dbReference type="Gene3D" id="3.50.50.100">
    <property type="match status" value="1"/>
</dbReference>
<keyword evidence="4" id="KW-0560">Oxidoreductase</keyword>
<evidence type="ECO:0000313" key="6">
    <source>
        <dbReference type="EMBL" id="TEB25505.1"/>
    </source>
</evidence>
<dbReference type="SUPFAM" id="SSF51905">
    <property type="entry name" value="FAD/NAD(P)-binding domain"/>
    <property type="match status" value="1"/>
</dbReference>
<evidence type="ECO:0000313" key="7">
    <source>
        <dbReference type="Proteomes" id="UP000298030"/>
    </source>
</evidence>
<dbReference type="GO" id="GO:0005737">
    <property type="term" value="C:cytoplasm"/>
    <property type="evidence" value="ECO:0007669"/>
    <property type="project" value="TreeGrafter"/>
</dbReference>
<dbReference type="InterPro" id="IPR023753">
    <property type="entry name" value="FAD/NAD-binding_dom"/>
</dbReference>
<dbReference type="OrthoDB" id="202203at2759"/>
<organism evidence="6 7">
    <name type="scientific">Coprinellus micaceus</name>
    <name type="common">Glistening ink-cap mushroom</name>
    <name type="synonym">Coprinus micaceus</name>
    <dbReference type="NCBI Taxonomy" id="71717"/>
    <lineage>
        <taxon>Eukaryota</taxon>
        <taxon>Fungi</taxon>
        <taxon>Dikarya</taxon>
        <taxon>Basidiomycota</taxon>
        <taxon>Agaricomycotina</taxon>
        <taxon>Agaricomycetes</taxon>
        <taxon>Agaricomycetidae</taxon>
        <taxon>Agaricales</taxon>
        <taxon>Agaricineae</taxon>
        <taxon>Psathyrellaceae</taxon>
        <taxon>Coprinellus</taxon>
    </lineage>
</organism>
<dbReference type="PANTHER" id="PTHR43735:SF3">
    <property type="entry name" value="FERROPTOSIS SUPPRESSOR PROTEIN 1"/>
    <property type="match status" value="1"/>
</dbReference>
<dbReference type="Pfam" id="PF07992">
    <property type="entry name" value="Pyr_redox_2"/>
    <property type="match status" value="1"/>
</dbReference>
<dbReference type="AlphaFoldDB" id="A0A4Y7SUF4"/>
<accession>A0A4Y7SUF4</accession>
<keyword evidence="7" id="KW-1185">Reference proteome</keyword>
<proteinExistence type="inferred from homology"/>
<reference evidence="6 7" key="1">
    <citation type="journal article" date="2019" name="Nat. Ecol. Evol.">
        <title>Megaphylogeny resolves global patterns of mushroom evolution.</title>
        <authorList>
            <person name="Varga T."/>
            <person name="Krizsan K."/>
            <person name="Foldi C."/>
            <person name="Dima B."/>
            <person name="Sanchez-Garcia M."/>
            <person name="Sanchez-Ramirez S."/>
            <person name="Szollosi G.J."/>
            <person name="Szarkandi J.G."/>
            <person name="Papp V."/>
            <person name="Albert L."/>
            <person name="Andreopoulos W."/>
            <person name="Angelini C."/>
            <person name="Antonin V."/>
            <person name="Barry K.W."/>
            <person name="Bougher N.L."/>
            <person name="Buchanan P."/>
            <person name="Buyck B."/>
            <person name="Bense V."/>
            <person name="Catcheside P."/>
            <person name="Chovatia M."/>
            <person name="Cooper J."/>
            <person name="Damon W."/>
            <person name="Desjardin D."/>
            <person name="Finy P."/>
            <person name="Geml J."/>
            <person name="Haridas S."/>
            <person name="Hughes K."/>
            <person name="Justo A."/>
            <person name="Karasinski D."/>
            <person name="Kautmanova I."/>
            <person name="Kiss B."/>
            <person name="Kocsube S."/>
            <person name="Kotiranta H."/>
            <person name="LaButti K.M."/>
            <person name="Lechner B.E."/>
            <person name="Liimatainen K."/>
            <person name="Lipzen A."/>
            <person name="Lukacs Z."/>
            <person name="Mihaltcheva S."/>
            <person name="Morgado L.N."/>
            <person name="Niskanen T."/>
            <person name="Noordeloos M.E."/>
            <person name="Ohm R.A."/>
            <person name="Ortiz-Santana B."/>
            <person name="Ovrebo C."/>
            <person name="Racz N."/>
            <person name="Riley R."/>
            <person name="Savchenko A."/>
            <person name="Shiryaev A."/>
            <person name="Soop K."/>
            <person name="Spirin V."/>
            <person name="Szebenyi C."/>
            <person name="Tomsovsky M."/>
            <person name="Tulloss R.E."/>
            <person name="Uehling J."/>
            <person name="Grigoriev I.V."/>
            <person name="Vagvolgyi C."/>
            <person name="Papp T."/>
            <person name="Martin F.M."/>
            <person name="Miettinen O."/>
            <person name="Hibbett D.S."/>
            <person name="Nagy L.G."/>
        </authorList>
    </citation>
    <scope>NUCLEOTIDE SEQUENCE [LARGE SCALE GENOMIC DNA]</scope>
    <source>
        <strain evidence="6 7">FP101781</strain>
    </source>
</reference>
<protein>
    <submittedName>
        <fullName evidence="6">FAD/NAD(P)-binding domain-containing protein</fullName>
    </submittedName>
</protein>
<feature type="domain" description="FAD/NAD(P)-binding" evidence="5">
    <location>
        <begin position="13"/>
        <end position="306"/>
    </location>
</feature>
<comment type="caution">
    <text evidence="6">The sequence shown here is derived from an EMBL/GenBank/DDBJ whole genome shotgun (WGS) entry which is preliminary data.</text>
</comment>
<evidence type="ECO:0000256" key="2">
    <source>
        <dbReference type="ARBA" id="ARBA00022630"/>
    </source>
</evidence>
<dbReference type="Proteomes" id="UP000298030">
    <property type="component" value="Unassembled WGS sequence"/>
</dbReference>
<dbReference type="PRINTS" id="PR00411">
    <property type="entry name" value="PNDRDTASEI"/>
</dbReference>